<dbReference type="PANTHER" id="PTHR30251:SF11">
    <property type="entry name" value="CHAPERONE PROTEIN FIMC-RELATED"/>
    <property type="match status" value="1"/>
</dbReference>
<evidence type="ECO:0000256" key="3">
    <source>
        <dbReference type="ARBA" id="ARBA00022558"/>
    </source>
</evidence>
<dbReference type="InterPro" id="IPR018046">
    <property type="entry name" value="Pili_assmbl_chaperone_CS"/>
</dbReference>
<proteinExistence type="inferred from homology"/>
<evidence type="ECO:0000256" key="2">
    <source>
        <dbReference type="ARBA" id="ARBA00007399"/>
    </source>
</evidence>
<dbReference type="EMBL" id="AAKDBL010000017">
    <property type="protein sequence ID" value="ECQ8329251.1"/>
    <property type="molecule type" value="Genomic_DNA"/>
</dbReference>
<dbReference type="PROSITE" id="PS00635">
    <property type="entry name" value="PILI_CHAPERONE"/>
    <property type="match status" value="1"/>
</dbReference>
<dbReference type="InterPro" id="IPR016147">
    <property type="entry name" value="Pili_assmbl_chaperone_N"/>
</dbReference>
<keyword evidence="6 7" id="KW-0143">Chaperone</keyword>
<keyword evidence="4" id="KW-0732">Signal</keyword>
<dbReference type="InterPro" id="IPR001829">
    <property type="entry name" value="Pili_assmbl_chaperone_bac"/>
</dbReference>
<dbReference type="InterPro" id="IPR016148">
    <property type="entry name" value="Pili_assmbl_chaperone_C"/>
</dbReference>
<evidence type="ECO:0000259" key="8">
    <source>
        <dbReference type="Pfam" id="PF00345"/>
    </source>
</evidence>
<dbReference type="PRINTS" id="PR00969">
    <property type="entry name" value="CHAPERONPILI"/>
</dbReference>
<dbReference type="Pfam" id="PF02753">
    <property type="entry name" value="PapD_C"/>
    <property type="match status" value="1"/>
</dbReference>
<dbReference type="Pfam" id="PF00345">
    <property type="entry name" value="PapD_N"/>
    <property type="match status" value="1"/>
</dbReference>
<organism evidence="10">
    <name type="scientific">Salmonella enterica</name>
    <name type="common">Salmonella choleraesuis</name>
    <dbReference type="NCBI Taxonomy" id="28901"/>
    <lineage>
        <taxon>Bacteria</taxon>
        <taxon>Pseudomonadati</taxon>
        <taxon>Pseudomonadota</taxon>
        <taxon>Gammaproteobacteria</taxon>
        <taxon>Enterobacterales</taxon>
        <taxon>Enterobacteriaceae</taxon>
        <taxon>Salmonella</taxon>
    </lineage>
</organism>
<name>A0A5Y9YBU2_SALER</name>
<evidence type="ECO:0000259" key="9">
    <source>
        <dbReference type="Pfam" id="PF02753"/>
    </source>
</evidence>
<feature type="domain" description="Pili assembly chaperone N-terminal" evidence="8">
    <location>
        <begin position="35"/>
        <end position="155"/>
    </location>
</feature>
<protein>
    <submittedName>
        <fullName evidence="10">Molecular chaperone</fullName>
    </submittedName>
</protein>
<comment type="similarity">
    <text evidence="2 7">Belongs to the periplasmic pilus chaperone family.</text>
</comment>
<dbReference type="PANTHER" id="PTHR30251">
    <property type="entry name" value="PILUS ASSEMBLY CHAPERONE"/>
    <property type="match status" value="1"/>
</dbReference>
<dbReference type="AlphaFoldDB" id="A0A5Y9YBU2"/>
<dbReference type="InterPro" id="IPR008962">
    <property type="entry name" value="PapD-like_sf"/>
</dbReference>
<dbReference type="SUPFAM" id="SSF49584">
    <property type="entry name" value="Periplasmic chaperone C-domain"/>
    <property type="match status" value="1"/>
</dbReference>
<evidence type="ECO:0000313" key="10">
    <source>
        <dbReference type="EMBL" id="ECQ8329251.1"/>
    </source>
</evidence>
<evidence type="ECO:0000256" key="6">
    <source>
        <dbReference type="ARBA" id="ARBA00023186"/>
    </source>
</evidence>
<sequence>MNKKYFKEVFLVMAGVVMLFYLILFATSAHAEGGFSLGSNRVIYDGSKHDATVVVINSAKNAPFLAQSWVTEYAPDNQQPKMAPFFVTPPLYRQDEGKHTLRIIRTGGELPSDRESVFFLNVKSIPAIHDDLSGKSTLQFAYVFRVKLFYRPAGLTEESFESANNLIFSRQGNTLVVRNLTPYYVTFNKVSVGGKEVYDVSSKMVPPLGDSHYSLPPDVKGNQVLYRIINDYGEAGPAQNATL</sequence>
<evidence type="ECO:0000256" key="1">
    <source>
        <dbReference type="ARBA" id="ARBA00004418"/>
    </source>
</evidence>
<accession>A0A5Y9YBU2</accession>
<feature type="domain" description="Pili assembly chaperone C-terminal" evidence="9">
    <location>
        <begin position="177"/>
        <end position="234"/>
    </location>
</feature>
<keyword evidence="5" id="KW-0574">Periplasm</keyword>
<dbReference type="SUPFAM" id="SSF49354">
    <property type="entry name" value="PapD-like"/>
    <property type="match status" value="1"/>
</dbReference>
<dbReference type="GO" id="GO:0030288">
    <property type="term" value="C:outer membrane-bounded periplasmic space"/>
    <property type="evidence" value="ECO:0007669"/>
    <property type="project" value="InterPro"/>
</dbReference>
<keyword evidence="3" id="KW-1029">Fimbrium biogenesis</keyword>
<dbReference type="Gene3D" id="2.60.40.10">
    <property type="entry name" value="Immunoglobulins"/>
    <property type="match status" value="2"/>
</dbReference>
<evidence type="ECO:0000256" key="5">
    <source>
        <dbReference type="ARBA" id="ARBA00022764"/>
    </source>
</evidence>
<comment type="caution">
    <text evidence="10">The sequence shown here is derived from an EMBL/GenBank/DDBJ whole genome shotgun (WGS) entry which is preliminary data.</text>
</comment>
<dbReference type="InterPro" id="IPR050643">
    <property type="entry name" value="Periplasmic_pilus_chap"/>
</dbReference>
<gene>
    <name evidence="10" type="ORF">F0154_22210</name>
</gene>
<reference evidence="10" key="1">
    <citation type="submission" date="2019-09" db="EMBL/GenBank/DDBJ databases">
        <authorList>
            <consortium name="PulseNet: The National Subtyping Network for Foodborne Disease Surveillance"/>
            <person name="Tarr C.L."/>
            <person name="Trees E."/>
            <person name="Katz L.S."/>
            <person name="Carleton-Romer H.A."/>
            <person name="Stroika S."/>
            <person name="Kucerova Z."/>
            <person name="Roache K.F."/>
            <person name="Sabol A.L."/>
            <person name="Besser J."/>
            <person name="Gerner-Smidt P."/>
        </authorList>
    </citation>
    <scope>NUCLEOTIDE SEQUENCE</scope>
    <source>
        <strain evidence="10">PNUSAS095236</strain>
    </source>
</reference>
<evidence type="ECO:0000256" key="7">
    <source>
        <dbReference type="RuleBase" id="RU003918"/>
    </source>
</evidence>
<dbReference type="InterPro" id="IPR013783">
    <property type="entry name" value="Ig-like_fold"/>
</dbReference>
<evidence type="ECO:0000256" key="4">
    <source>
        <dbReference type="ARBA" id="ARBA00022729"/>
    </source>
</evidence>
<dbReference type="GO" id="GO:0071555">
    <property type="term" value="P:cell wall organization"/>
    <property type="evidence" value="ECO:0007669"/>
    <property type="project" value="InterPro"/>
</dbReference>
<dbReference type="InterPro" id="IPR036316">
    <property type="entry name" value="Pili_assmbl_chap_C_dom_sf"/>
</dbReference>
<comment type="subcellular location">
    <subcellularLocation>
        <location evidence="1 7">Periplasm</location>
    </subcellularLocation>
</comment>